<dbReference type="SUPFAM" id="SSF53800">
    <property type="entry name" value="Chelatase"/>
    <property type="match status" value="2"/>
</dbReference>
<evidence type="ECO:0008006" key="3">
    <source>
        <dbReference type="Google" id="ProtNLM"/>
    </source>
</evidence>
<dbReference type="OrthoDB" id="7346027at2"/>
<keyword evidence="2" id="KW-1185">Reference proteome</keyword>
<organism evidence="1 2">
    <name type="scientific">Thalassovita litoralis</name>
    <dbReference type="NCBI Taxonomy" id="1010611"/>
    <lineage>
        <taxon>Bacteria</taxon>
        <taxon>Pseudomonadati</taxon>
        <taxon>Pseudomonadota</taxon>
        <taxon>Alphaproteobacteria</taxon>
        <taxon>Rhodobacterales</taxon>
        <taxon>Roseobacteraceae</taxon>
        <taxon>Thalassovita</taxon>
    </lineage>
</organism>
<protein>
    <recommendedName>
        <fullName evidence="3">Cobalamin biosynthesis protein CbiX</fullName>
    </recommendedName>
</protein>
<dbReference type="RefSeq" id="WP_142493160.1">
    <property type="nucleotide sequence ID" value="NZ_FXTO01000009.1"/>
</dbReference>
<gene>
    <name evidence="1" type="ORF">SAMN06265173_109101</name>
</gene>
<dbReference type="AlphaFoldDB" id="A0A521D810"/>
<name>A0A521D810_9RHOB</name>
<accession>A0A521D810</accession>
<proteinExistence type="predicted"/>
<sequence length="248" mass="26783">MPRCAILIAHGSPSDPDPQEQAMQALAEKVQTLLPGWQIRGATLAAPGRFDAALNGLDHPLIYPFFMAQGYFTNRVLAPKTTALGLTQLPPLGVETGLADVAESRLRATLTDRGWQAQDTALLMAAHGSAVSRTSADSTHAMERELARRLPFRTTRAGFIEEPPFVHDQARDLGQAICLSYFALEAGHVLDDLPNALTAAGFNGAVLPPMIHWPETPGLIANSLTKQGTETVTVSCPSDQNRSNRRRK</sequence>
<dbReference type="Gene3D" id="3.40.50.1400">
    <property type="match status" value="2"/>
</dbReference>
<evidence type="ECO:0000313" key="2">
    <source>
        <dbReference type="Proteomes" id="UP000316030"/>
    </source>
</evidence>
<dbReference type="EMBL" id="FXTO01000009">
    <property type="protein sequence ID" value="SMO67846.1"/>
    <property type="molecule type" value="Genomic_DNA"/>
</dbReference>
<reference evidence="1 2" key="1">
    <citation type="submission" date="2017-05" db="EMBL/GenBank/DDBJ databases">
        <authorList>
            <person name="Varghese N."/>
            <person name="Submissions S."/>
        </authorList>
    </citation>
    <scope>NUCLEOTIDE SEQUENCE [LARGE SCALE GENOMIC DNA]</scope>
    <source>
        <strain evidence="1 2">DSM 29506</strain>
    </source>
</reference>
<evidence type="ECO:0000313" key="1">
    <source>
        <dbReference type="EMBL" id="SMO67846.1"/>
    </source>
</evidence>
<dbReference type="Proteomes" id="UP000316030">
    <property type="component" value="Unassembled WGS sequence"/>
</dbReference>